<dbReference type="PANTHER" id="PTHR13693:SF3">
    <property type="entry name" value="LD36009P"/>
    <property type="match status" value="1"/>
</dbReference>
<proteinExistence type="predicted"/>
<comment type="caution">
    <text evidence="4">The sequence shown here is derived from an EMBL/GenBank/DDBJ whole genome shotgun (WGS) entry which is preliminary data.</text>
</comment>
<keyword evidence="4" id="KW-0032">Aminotransferase</keyword>
<dbReference type="InterPro" id="IPR050087">
    <property type="entry name" value="AON_synthase_class-II"/>
</dbReference>
<feature type="domain" description="Aminotransferase class I/classII large" evidence="3">
    <location>
        <begin position="74"/>
        <end position="367"/>
    </location>
</feature>
<dbReference type="InterPro" id="IPR015424">
    <property type="entry name" value="PyrdxlP-dep_Trfase"/>
</dbReference>
<evidence type="ECO:0000313" key="5">
    <source>
        <dbReference type="Proteomes" id="UP001515660"/>
    </source>
</evidence>
<dbReference type="InterPro" id="IPR015422">
    <property type="entry name" value="PyrdxlP-dep_Trfase_small"/>
</dbReference>
<dbReference type="InterPro" id="IPR015421">
    <property type="entry name" value="PyrdxlP-dep_Trfase_major"/>
</dbReference>
<evidence type="ECO:0000313" key="4">
    <source>
        <dbReference type="EMBL" id="NHB75701.1"/>
    </source>
</evidence>
<evidence type="ECO:0000256" key="2">
    <source>
        <dbReference type="ARBA" id="ARBA00022679"/>
    </source>
</evidence>
<dbReference type="RefSeq" id="WP_166401740.1">
    <property type="nucleotide sequence ID" value="NZ_JAANHS010000002.1"/>
</dbReference>
<reference evidence="4 5" key="1">
    <citation type="journal article" date="2022" name="Microorganisms">
        <title>Genome Sequence and Characterization of a Xanthorhodopsin-Containing, Aerobic Anoxygenic Phototrophic Rhodobacter Species, Isolated from Mesophilic Conditions at Yellowstone National Park.</title>
        <authorList>
            <person name="Kyndt J.A."/>
            <person name="Robertson S."/>
            <person name="Shoffstall I.B."/>
            <person name="Ramaley R.F."/>
            <person name="Meyer T.E."/>
        </authorList>
    </citation>
    <scope>NUCLEOTIDE SEQUENCE [LARGE SCALE GENOMIC DNA]</scope>
    <source>
        <strain evidence="4 5">M37P</strain>
    </source>
</reference>
<dbReference type="EMBL" id="JAANHS010000002">
    <property type="protein sequence ID" value="NHB75701.1"/>
    <property type="molecule type" value="Genomic_DNA"/>
</dbReference>
<organism evidence="4 5">
    <name type="scientific">Rhodobacter calidifons</name>
    <dbReference type="NCBI Taxonomy" id="2715277"/>
    <lineage>
        <taxon>Bacteria</taxon>
        <taxon>Pseudomonadati</taxon>
        <taxon>Pseudomonadota</taxon>
        <taxon>Alphaproteobacteria</taxon>
        <taxon>Rhodobacterales</taxon>
        <taxon>Rhodobacter group</taxon>
        <taxon>Rhodobacter</taxon>
    </lineage>
</organism>
<name>A0ABX0G3B5_9RHOB</name>
<dbReference type="PANTHER" id="PTHR13693">
    <property type="entry name" value="CLASS II AMINOTRANSFERASE/8-AMINO-7-OXONONANOATE SYNTHASE"/>
    <property type="match status" value="1"/>
</dbReference>
<dbReference type="GO" id="GO:0008483">
    <property type="term" value="F:transaminase activity"/>
    <property type="evidence" value="ECO:0007669"/>
    <property type="project" value="UniProtKB-KW"/>
</dbReference>
<dbReference type="Gene3D" id="3.90.1150.10">
    <property type="entry name" value="Aspartate Aminotransferase, domain 1"/>
    <property type="match status" value="1"/>
</dbReference>
<comment type="cofactor">
    <cofactor evidence="1">
        <name>pyridoxal 5'-phosphate</name>
        <dbReference type="ChEBI" id="CHEBI:597326"/>
    </cofactor>
</comment>
<evidence type="ECO:0000259" key="3">
    <source>
        <dbReference type="Pfam" id="PF00155"/>
    </source>
</evidence>
<gene>
    <name evidence="4" type="ORF">G8O29_02960</name>
</gene>
<dbReference type="Proteomes" id="UP001515660">
    <property type="component" value="Unassembled WGS sequence"/>
</dbReference>
<protein>
    <submittedName>
        <fullName evidence="4">Pyridoxal phosphate-dependent aminotransferase family protein</fullName>
    </submittedName>
</protein>
<dbReference type="InterPro" id="IPR004839">
    <property type="entry name" value="Aminotransferase_I/II_large"/>
</dbReference>
<dbReference type="Pfam" id="PF00155">
    <property type="entry name" value="Aminotran_1_2"/>
    <property type="match status" value="1"/>
</dbReference>
<keyword evidence="2" id="KW-0808">Transferase</keyword>
<dbReference type="Gene3D" id="3.40.640.10">
    <property type="entry name" value="Type I PLP-dependent aspartate aminotransferase-like (Major domain)"/>
    <property type="match status" value="1"/>
</dbReference>
<evidence type="ECO:0000256" key="1">
    <source>
        <dbReference type="ARBA" id="ARBA00001933"/>
    </source>
</evidence>
<sequence length="395" mass="41763">MPRPASATPFPAGTAEAESLLRLLDGGLLRDRSEISRFQQEPRLDFATRDPLALRLRSGPGCALAEPCGDPAQALATRIADALSLAGAATFASAADASRIALAGVMGPGDEALVDSGVDSALFETVRATGARPQRFPAASLDGAERRLRRLCRQPTMGRVLIVAPAVSAHGARLTDLSALGQLARQHGAVLVVDLSQDFGLMGPDGGGVMEIQSCLGRADLVLGDLAPAFGTTGGFAAWRDPDPEERLRRQRPVSAFLPTDRAAAALAAAEMVFGPEGRRRRRKLQGLALRLRNHLMADGLRVPGSAAPFVPVLLPFLTALPRAALLQSAGPRVGLLLAPQVPLHVPRWRIELSARHGLADIDNLADLIRDVSRAFDRVPARSRGHAWGLTEAVT</sequence>
<accession>A0ABX0G3B5</accession>
<keyword evidence="5" id="KW-1185">Reference proteome</keyword>
<dbReference type="SUPFAM" id="SSF53383">
    <property type="entry name" value="PLP-dependent transferases"/>
    <property type="match status" value="1"/>
</dbReference>